<dbReference type="EMBL" id="KB822718">
    <property type="protein sequence ID" value="ETN43712.1"/>
    <property type="molecule type" value="Genomic_DNA"/>
</dbReference>
<evidence type="ECO:0000256" key="1">
    <source>
        <dbReference type="SAM" id="MobiDB-lite"/>
    </source>
</evidence>
<protein>
    <submittedName>
        <fullName evidence="2">Uncharacterized protein</fullName>
    </submittedName>
</protein>
<dbReference type="InParanoid" id="W2S4U4"/>
<sequence length="570" mass="61912">MSAIFHHKPATSEDTPLRSVVGIVDKLPGPFTTDASRPTPCEGLAYYLCPSKGHDTVQAPVHNDDSVISSLRFTFFEGRVANGVVSPTQRQVAWGHGSISVPLANTLFINGRKSTLIETFWARTASQLSPTKTSDIIELAIPMYRCPGNSIINSIPLQRMTSPREVRSAMGNILGEIEIAGVTVPASKELEDVVMKTPLQTQPDGGRSPVFASIASPNRQRSGDFPGLYHLWSGTGLHRVTGGGGGWGQKQGLLSLEPFHALSTHVPTPGASTAPVDAHEGSLPPVFQREADLVCPGDRVTFWRTNTDLEIQENGSFLRSYQKSGWTSKDGRPRILMGLIHPQEEVPGASAGQSSNDAPQVKIMRNCFGLLSEHAFALQFSGKRQVLLRNNEEQPAALRSEPAEIEEFTSQSNFEVPNAYFSTAVDGSGRKAKRETADSSSSRPARSKARKEAPQGRGSIAEKTEQSHEAPMGKNDMTRSTVVRKILIDTAVPTSGTTASSTASTKSNLEDRAQADRKLKSHWRRPRNLVRKMMVGERSDSEQLKMRDSHVKAVTDRIDAGASTDDATKV</sequence>
<feature type="compositionally biased region" description="Low complexity" evidence="1">
    <location>
        <begin position="494"/>
        <end position="507"/>
    </location>
</feature>
<proteinExistence type="predicted"/>
<dbReference type="Proteomes" id="UP000030752">
    <property type="component" value="Unassembled WGS sequence"/>
</dbReference>
<keyword evidence="3" id="KW-1185">Reference proteome</keyword>
<feature type="compositionally biased region" description="Basic and acidic residues" evidence="1">
    <location>
        <begin position="508"/>
        <end position="518"/>
    </location>
</feature>
<dbReference type="RefSeq" id="XP_008715448.1">
    <property type="nucleotide sequence ID" value="XM_008717226.1"/>
</dbReference>
<gene>
    <name evidence="2" type="ORF">HMPREF1541_02871</name>
</gene>
<dbReference type="VEuPathDB" id="FungiDB:HMPREF1541_02871"/>
<reference evidence="2 3" key="1">
    <citation type="submission" date="2013-03" db="EMBL/GenBank/DDBJ databases">
        <title>The Genome Sequence of Phialophora europaea CBS 101466.</title>
        <authorList>
            <consortium name="The Broad Institute Genomics Platform"/>
            <person name="Cuomo C."/>
            <person name="de Hoog S."/>
            <person name="Gorbushina A."/>
            <person name="Walker B."/>
            <person name="Young S.K."/>
            <person name="Zeng Q."/>
            <person name="Gargeya S."/>
            <person name="Fitzgerald M."/>
            <person name="Haas B."/>
            <person name="Abouelleil A."/>
            <person name="Allen A.W."/>
            <person name="Alvarado L."/>
            <person name="Arachchi H.M."/>
            <person name="Berlin A.M."/>
            <person name="Chapman S.B."/>
            <person name="Gainer-Dewar J."/>
            <person name="Goldberg J."/>
            <person name="Griggs A."/>
            <person name="Gujja S."/>
            <person name="Hansen M."/>
            <person name="Howarth C."/>
            <person name="Imamovic A."/>
            <person name="Ireland A."/>
            <person name="Larimer J."/>
            <person name="McCowan C."/>
            <person name="Murphy C."/>
            <person name="Pearson M."/>
            <person name="Poon T.W."/>
            <person name="Priest M."/>
            <person name="Roberts A."/>
            <person name="Saif S."/>
            <person name="Shea T."/>
            <person name="Sisk P."/>
            <person name="Sykes S."/>
            <person name="Wortman J."/>
            <person name="Nusbaum C."/>
            <person name="Birren B."/>
        </authorList>
    </citation>
    <scope>NUCLEOTIDE SEQUENCE [LARGE SCALE GENOMIC DNA]</scope>
    <source>
        <strain evidence="2 3">CBS 101466</strain>
    </source>
</reference>
<feature type="region of interest" description="Disordered" evidence="1">
    <location>
        <begin position="494"/>
        <end position="570"/>
    </location>
</feature>
<feature type="compositionally biased region" description="Basic and acidic residues" evidence="1">
    <location>
        <begin position="534"/>
        <end position="559"/>
    </location>
</feature>
<accession>W2S4U4</accession>
<organism evidence="2 3">
    <name type="scientific">Cyphellophora europaea (strain CBS 101466)</name>
    <name type="common">Phialophora europaea</name>
    <dbReference type="NCBI Taxonomy" id="1220924"/>
    <lineage>
        <taxon>Eukaryota</taxon>
        <taxon>Fungi</taxon>
        <taxon>Dikarya</taxon>
        <taxon>Ascomycota</taxon>
        <taxon>Pezizomycotina</taxon>
        <taxon>Eurotiomycetes</taxon>
        <taxon>Chaetothyriomycetidae</taxon>
        <taxon>Chaetothyriales</taxon>
        <taxon>Cyphellophoraceae</taxon>
        <taxon>Cyphellophora</taxon>
    </lineage>
</organism>
<dbReference type="AlphaFoldDB" id="W2S4U4"/>
<evidence type="ECO:0000313" key="2">
    <source>
        <dbReference type="EMBL" id="ETN43712.1"/>
    </source>
</evidence>
<feature type="region of interest" description="Disordered" evidence="1">
    <location>
        <begin position="199"/>
        <end position="219"/>
    </location>
</feature>
<evidence type="ECO:0000313" key="3">
    <source>
        <dbReference type="Proteomes" id="UP000030752"/>
    </source>
</evidence>
<dbReference type="GeneID" id="19970210"/>
<dbReference type="OrthoDB" id="1744869at2759"/>
<dbReference type="eggNOG" id="ENOG502SB4N">
    <property type="taxonomic scope" value="Eukaryota"/>
</dbReference>
<dbReference type="STRING" id="1220924.W2S4U4"/>
<feature type="compositionally biased region" description="Basic and acidic residues" evidence="1">
    <location>
        <begin position="450"/>
        <end position="468"/>
    </location>
</feature>
<feature type="compositionally biased region" description="Basic residues" evidence="1">
    <location>
        <begin position="519"/>
        <end position="530"/>
    </location>
</feature>
<feature type="region of interest" description="Disordered" evidence="1">
    <location>
        <begin position="425"/>
        <end position="480"/>
    </location>
</feature>
<dbReference type="HOGENOM" id="CLU_478184_0_0_1"/>
<name>W2S4U4_CYPE1</name>